<protein>
    <submittedName>
        <fullName evidence="3">Putative RNA-directed DNA polymerase from transposon BS</fullName>
    </submittedName>
</protein>
<dbReference type="InterPro" id="IPR052560">
    <property type="entry name" value="RdDP_mobile_element"/>
</dbReference>
<comment type="caution">
    <text evidence="3">The sequence shown here is derived from an EMBL/GenBank/DDBJ whole genome shotgun (WGS) entry which is preliminary data.</text>
</comment>
<keyword evidence="3" id="KW-0695">RNA-directed DNA polymerase</keyword>
<dbReference type="PROSITE" id="PS50878">
    <property type="entry name" value="RT_POL"/>
    <property type="match status" value="1"/>
</dbReference>
<dbReference type="Pfam" id="PF00078">
    <property type="entry name" value="RVT_1"/>
    <property type="match status" value="1"/>
</dbReference>
<organism evidence="3 4">
    <name type="scientific">Araneus ventricosus</name>
    <name type="common">Orbweaver spider</name>
    <name type="synonym">Epeira ventricosa</name>
    <dbReference type="NCBI Taxonomy" id="182803"/>
    <lineage>
        <taxon>Eukaryota</taxon>
        <taxon>Metazoa</taxon>
        <taxon>Ecdysozoa</taxon>
        <taxon>Arthropoda</taxon>
        <taxon>Chelicerata</taxon>
        <taxon>Arachnida</taxon>
        <taxon>Araneae</taxon>
        <taxon>Araneomorphae</taxon>
        <taxon>Entelegynae</taxon>
        <taxon>Araneoidea</taxon>
        <taxon>Araneidae</taxon>
        <taxon>Araneus</taxon>
    </lineage>
</organism>
<accession>A0A4Y2RE47</accession>
<feature type="compositionally biased region" description="Low complexity" evidence="1">
    <location>
        <begin position="111"/>
        <end position="121"/>
    </location>
</feature>
<dbReference type="Pfam" id="PF07530">
    <property type="entry name" value="PRE_C2HC"/>
    <property type="match status" value="1"/>
</dbReference>
<evidence type="ECO:0000256" key="1">
    <source>
        <dbReference type="SAM" id="MobiDB-lite"/>
    </source>
</evidence>
<dbReference type="SMART" id="SM00596">
    <property type="entry name" value="PRE_C2HC"/>
    <property type="match status" value="1"/>
</dbReference>
<sequence length="1113" mass="127123">MATQNESIADSEGVSADPLHFALSVYNGIDISKCTGPEECDIYVCKIDACLDALEKVSTQSVELSNTIHMLDRSLNRILHRKISILTTLLFNQIIANAYTNSHVNNIFSDGGSDSESSSTSNAFHKKSKKNRRSPQKEKNASKKIKQSFEYQINTSNRFANLENEQDHYENQSNLDDEMKDLDNQQGLFSHTAKTPSEINLRSFQNSQPGPSTANNSNNANKSKYVPPIYIDNPKNVPQLLDLLSEITKEKITGRMMNNDKLKIFPPTPEAHKAIQNKITQDGMKSHTYELNDEKQIKVVIRGLSKDFDTSVIISHLQNQGFAPTLCHPIRNRQSNTNFKLFLVTLPKIPKSKEIYQIEFIGRMRVTIESLRKKQYPGQCYNCQEFFHHSRLCTRNPRCMKCAGPHRSRECPKPKDTPPKCLHCNGPHTANHGKLIVGLKNPVNRRTFRSSEMPGLTQQSSLRLKCPTPAVEPNSNCLTPIHPKTRSQLAFQMEPQPKKFSSKQMSQMMSSMNFIQLLGWLTTTICETPLLVKVQDILAFTRNPSSTCERQDLFPNLLSIEQTDSPIEEVGIAIVQFNRSSSNPIALITLKIHSSHPTGAGTPITISSIYRPPHGSHSDCSNGLQLNTPVNQRIFPNHFNKLQVPLTQFQNFLLDNESHQRFQKATGPDGIPNKALKQIPTNVITFITKICNKCLLCNYFPTIWKTAHVLMFPKPRQNRKLPGNYRPISLLSNIGKIFEKIILSRLKEECHDLSIIPNEQYGFREGHGCIHQLLRVAVTQGFNHKFYTGGVFLDVRKAFDRMWHNGLIYKLIKFKIPNYLIVILINYIRNRTFRVKLNHTLSDIGSIKAGTPQRSILSPLQYTIYTSDFPKTNQIMNCFFADDTAILAQGSTINYVIHTLQKGLNNIEKWCTLWRVAINTDKTHAVMFRKGTSRKELKTLSFFDEDLTWDKEVKYLGLILDDKLTFRSHLKYNTEKFWAKVHLLIPLIGRRSPLTLENKLLLFKQVLRPILTYAAQIWALAAFSNRKKAQILQNKILRIIVNAPWYVRNSVIHNDLKIQTIDEFIKELSSNFFQKLVNHTNPTVLDQLNYTHNNGKYAFPYATTKWSTPLKPP</sequence>
<feature type="compositionally biased region" description="Basic residues" evidence="1">
    <location>
        <begin position="124"/>
        <end position="134"/>
    </location>
</feature>
<dbReference type="EMBL" id="BGPR01016757">
    <property type="protein sequence ID" value="GBN74054.1"/>
    <property type="molecule type" value="Genomic_DNA"/>
</dbReference>
<reference evidence="3 4" key="1">
    <citation type="journal article" date="2019" name="Sci. Rep.">
        <title>Orb-weaving spider Araneus ventricosus genome elucidates the spidroin gene catalogue.</title>
        <authorList>
            <person name="Kono N."/>
            <person name="Nakamura H."/>
            <person name="Ohtoshi R."/>
            <person name="Moran D.A.P."/>
            <person name="Shinohara A."/>
            <person name="Yoshida Y."/>
            <person name="Fujiwara M."/>
            <person name="Mori M."/>
            <person name="Tomita M."/>
            <person name="Arakawa K."/>
        </authorList>
    </citation>
    <scope>NUCLEOTIDE SEQUENCE [LARGE SCALE GENOMIC DNA]</scope>
</reference>
<evidence type="ECO:0000313" key="4">
    <source>
        <dbReference type="Proteomes" id="UP000499080"/>
    </source>
</evidence>
<dbReference type="PANTHER" id="PTHR36688">
    <property type="entry name" value="ENDO/EXONUCLEASE/PHOSPHATASE DOMAIN-CONTAINING PROTEIN"/>
    <property type="match status" value="1"/>
</dbReference>
<evidence type="ECO:0000313" key="3">
    <source>
        <dbReference type="EMBL" id="GBN74054.1"/>
    </source>
</evidence>
<dbReference type="Proteomes" id="UP000499080">
    <property type="component" value="Unassembled WGS sequence"/>
</dbReference>
<dbReference type="PANTHER" id="PTHR36688:SF1">
    <property type="entry name" value="ENDONUCLEASE_EXONUCLEASE_PHOSPHATASE DOMAIN-CONTAINING PROTEIN"/>
    <property type="match status" value="1"/>
</dbReference>
<keyword evidence="3" id="KW-0548">Nucleotidyltransferase</keyword>
<keyword evidence="3" id="KW-0808">Transferase</keyword>
<dbReference type="GO" id="GO:0003964">
    <property type="term" value="F:RNA-directed DNA polymerase activity"/>
    <property type="evidence" value="ECO:0007669"/>
    <property type="project" value="UniProtKB-KW"/>
</dbReference>
<evidence type="ECO:0000259" key="2">
    <source>
        <dbReference type="PROSITE" id="PS50878"/>
    </source>
</evidence>
<keyword evidence="4" id="KW-1185">Reference proteome</keyword>
<dbReference type="OrthoDB" id="6593055at2759"/>
<dbReference type="InterPro" id="IPR000477">
    <property type="entry name" value="RT_dom"/>
</dbReference>
<feature type="compositionally biased region" description="Polar residues" evidence="1">
    <location>
        <begin position="202"/>
        <end position="213"/>
    </location>
</feature>
<feature type="region of interest" description="Disordered" evidence="1">
    <location>
        <begin position="111"/>
        <end position="147"/>
    </location>
</feature>
<gene>
    <name evidence="3" type="primary">RTase_392</name>
    <name evidence="3" type="ORF">AVEN_64635_1</name>
</gene>
<feature type="domain" description="Reverse transcriptase" evidence="2">
    <location>
        <begin position="693"/>
        <end position="960"/>
    </location>
</feature>
<dbReference type="CDD" id="cd01650">
    <property type="entry name" value="RT_nLTR_like"/>
    <property type="match status" value="1"/>
</dbReference>
<proteinExistence type="predicted"/>
<dbReference type="InterPro" id="IPR006579">
    <property type="entry name" value="Pre_C2HC_dom"/>
</dbReference>
<feature type="region of interest" description="Disordered" evidence="1">
    <location>
        <begin position="202"/>
        <end position="221"/>
    </location>
</feature>
<name>A0A4Y2RE47_ARAVE</name>
<dbReference type="AlphaFoldDB" id="A0A4Y2RE47"/>